<dbReference type="RefSeq" id="WP_319960842.1">
    <property type="nucleotide sequence ID" value="NZ_JAXARY010000003.1"/>
</dbReference>
<feature type="active site" description="Nucleophile" evidence="2">
    <location>
        <position position="85"/>
    </location>
</feature>
<keyword evidence="5" id="KW-1185">Reference proteome</keyword>
<feature type="active site" description="Proton acceptor" evidence="2">
    <location>
        <position position="329"/>
    </location>
</feature>
<name>A0ABU4UBB2_9GAMM</name>
<feature type="domain" description="PNPLA" evidence="3">
    <location>
        <begin position="35"/>
        <end position="342"/>
    </location>
</feature>
<evidence type="ECO:0000313" key="5">
    <source>
        <dbReference type="Proteomes" id="UP001284537"/>
    </source>
</evidence>
<dbReference type="InterPro" id="IPR002641">
    <property type="entry name" value="PNPLA_dom"/>
</dbReference>
<feature type="short sequence motif" description="GXSXG" evidence="2">
    <location>
        <begin position="83"/>
        <end position="87"/>
    </location>
</feature>
<comment type="caution">
    <text evidence="2">Lacks conserved residue(s) required for the propagation of feature annotation.</text>
</comment>
<dbReference type="EMBL" id="JAXARY010000003">
    <property type="protein sequence ID" value="MDX8126739.1"/>
    <property type="molecule type" value="Genomic_DNA"/>
</dbReference>
<proteinExistence type="predicted"/>
<evidence type="ECO:0000259" key="3">
    <source>
        <dbReference type="PROSITE" id="PS51635"/>
    </source>
</evidence>
<keyword evidence="2" id="KW-0442">Lipid degradation</keyword>
<dbReference type="Proteomes" id="UP001284537">
    <property type="component" value="Unassembled WGS sequence"/>
</dbReference>
<evidence type="ECO:0000313" key="4">
    <source>
        <dbReference type="EMBL" id="MDX8126739.1"/>
    </source>
</evidence>
<keyword evidence="1 2" id="KW-0443">Lipid metabolism</keyword>
<evidence type="ECO:0000256" key="1">
    <source>
        <dbReference type="ARBA" id="ARBA00023098"/>
    </source>
</evidence>
<dbReference type="Gene3D" id="3.40.1090.10">
    <property type="entry name" value="Cytosolic phospholipase A2 catalytic domain"/>
    <property type="match status" value="1"/>
</dbReference>
<accession>A0ABU4UBB2</accession>
<organism evidence="4 5">
    <name type="scientific">Methylomonas defluvii</name>
    <dbReference type="NCBI Taxonomy" id="3045149"/>
    <lineage>
        <taxon>Bacteria</taxon>
        <taxon>Pseudomonadati</taxon>
        <taxon>Pseudomonadota</taxon>
        <taxon>Gammaproteobacteria</taxon>
        <taxon>Methylococcales</taxon>
        <taxon>Methylococcaceae</taxon>
        <taxon>Methylomonas</taxon>
    </lineage>
</organism>
<comment type="caution">
    <text evidence="4">The sequence shown here is derived from an EMBL/GenBank/DDBJ whole genome shotgun (WGS) entry which is preliminary data.</text>
</comment>
<protein>
    <submittedName>
        <fullName evidence="4">Patatin-like phospholipase family protein</fullName>
    </submittedName>
</protein>
<feature type="short sequence motif" description="DGA/G" evidence="2">
    <location>
        <begin position="329"/>
        <end position="331"/>
    </location>
</feature>
<dbReference type="PROSITE" id="PS51635">
    <property type="entry name" value="PNPLA"/>
    <property type="match status" value="1"/>
</dbReference>
<dbReference type="InterPro" id="IPR016035">
    <property type="entry name" value="Acyl_Trfase/lysoPLipase"/>
</dbReference>
<gene>
    <name evidence="4" type="ORF">QLH52_05560</name>
</gene>
<dbReference type="SUPFAM" id="SSF52151">
    <property type="entry name" value="FabD/lysophospholipase-like"/>
    <property type="match status" value="1"/>
</dbReference>
<dbReference type="Pfam" id="PF01734">
    <property type="entry name" value="Patatin"/>
    <property type="match status" value="1"/>
</dbReference>
<sequence length="584" mass="64524">MTNFKDLQGKPTDFDQCFPDVVKYDPASKTFEIGLVMGGTVSSGAYTAGVIDFLIEALDNWQTAKENGEDVPDWKVKLKVVTGTSGGGVTAALLARALSFDFPPVRKASSPSDQEANPFYRIWVKEVDIHKMLDTADIEGPEPTVSLLNARVLDNCAWMIANFDKAFPSLTLKAKTREFIENPLPIYLTLTNLRGIPYRIDMGDNGLQQEYVNHADHVRMAVFSQGLNPNYQVRPDEFTVGGNTKNAIPWDQAVQYALGTSAFPLGFPLRALSRPITHYRYRAIILPNSNDPIRHIDPIWTELAVEPITTSQGMVADVVADEYHFAAADGGMTNNEPIELCRSALAGFLNSNPRGGDDAHRALILIDPFADQASLGPKDQPELLKSIPPLLSAWKNQVRYDSRDLMLAADSNIFSRFMITAKRDGEVAGGKSIATACASAFGGFLSERFRRHDFLLGRKNCQDFLISTFNLPVSNLLVKDWANAHTASSLISNGKISLIPICGSSQFPEQTEPYPKDEFDLDAADFQAPLAKRIARLIEKAKGRISPHGVFPQLYLAPLFENSKDGLQTKINDWLKTALREWGL</sequence>
<reference evidence="4 5" key="1">
    <citation type="submission" date="2023-11" db="EMBL/GenBank/DDBJ databases">
        <authorList>
            <person name="Ouyang M.-Y."/>
        </authorList>
    </citation>
    <scope>NUCLEOTIDE SEQUENCE [LARGE SCALE GENOMIC DNA]</scope>
    <source>
        <strain evidence="4 5">OY6</strain>
    </source>
</reference>
<evidence type="ECO:0000256" key="2">
    <source>
        <dbReference type="PROSITE-ProRule" id="PRU01161"/>
    </source>
</evidence>
<keyword evidence="2" id="KW-0378">Hydrolase</keyword>